<dbReference type="Proteomes" id="UP000750711">
    <property type="component" value="Unassembled WGS sequence"/>
</dbReference>
<keyword evidence="5" id="KW-1185">Reference proteome</keyword>
<dbReference type="InterPro" id="IPR036770">
    <property type="entry name" value="Ankyrin_rpt-contain_sf"/>
</dbReference>
<keyword evidence="1" id="KW-0677">Repeat</keyword>
<dbReference type="PANTHER" id="PTHR10039:SF5">
    <property type="entry name" value="NACHT DOMAIN-CONTAINING PROTEIN"/>
    <property type="match status" value="1"/>
</dbReference>
<name>A0A9P8IBH9_9PEZI</name>
<organism evidence="4 5">
    <name type="scientific">Trichoglossum hirsutum</name>
    <dbReference type="NCBI Taxonomy" id="265104"/>
    <lineage>
        <taxon>Eukaryota</taxon>
        <taxon>Fungi</taxon>
        <taxon>Dikarya</taxon>
        <taxon>Ascomycota</taxon>
        <taxon>Pezizomycotina</taxon>
        <taxon>Geoglossomycetes</taxon>
        <taxon>Geoglossales</taxon>
        <taxon>Geoglossaceae</taxon>
        <taxon>Trichoglossum</taxon>
    </lineage>
</organism>
<gene>
    <name evidence="4" type="ORF">GP486_007618</name>
</gene>
<dbReference type="Pfam" id="PF22939">
    <property type="entry name" value="WHD_GPIID"/>
    <property type="match status" value="1"/>
</dbReference>
<dbReference type="Pfam" id="PF24883">
    <property type="entry name" value="NPHP3_N"/>
    <property type="match status" value="1"/>
</dbReference>
<feature type="non-terminal residue" evidence="4">
    <location>
        <position position="547"/>
    </location>
</feature>
<accession>A0A9P8IBH9</accession>
<comment type="caution">
    <text evidence="4">The sequence shown here is derived from an EMBL/GenBank/DDBJ whole genome shotgun (WGS) entry which is preliminary data.</text>
</comment>
<sequence length="547" mass="62634">MEYRWKDIRRAANGTCTWLFGHETFKKWLHQSRGLLWISGSPGSGKSTLLKYALEHITQIEPAAAPAKILLISFFFHGRGAELQKTPLGLFRSILYQLLDKVPDLLSDFVQTFRKKCDTIGKPGEKWDWHLADLEGGFEALFPRILAKHPIRIFVDALDECGETVAVNLVRKFQDLISKAPLPGSIFSICFSCRHYPILTLDRRLEICVERENGQDIATYVGHELSHTESQFRNTIVDRAQGIFQWASLVVEKASRLELQGNSLMKIKTEIRRTPQDLNKLYRGLLEGIDQDERPKSLNLMRWVCFAIRPLSLEELRFAVVIDGDATYTSLQQCQDAEEYTDDNKVMERKVKHLSCGLAEVQLHQNRRIVQFIHQSVNDFFIQDGLRILDSGWQSVDLAIGRAHYCLSRSCIRYITMDEICQSEDINPWNVTSKFPFLRYATTSWVIHTEQAESKKIPQGDLLCYLDWLSKDFLGQWICIYRSINPSPDNCPPEGTTLLHTASRYGLMSPLLAILGNLDKVDIEVDLKDGKGRTPLSYAARYGREAM</sequence>
<dbReference type="SUPFAM" id="SSF48403">
    <property type="entry name" value="Ankyrin repeat"/>
    <property type="match status" value="1"/>
</dbReference>
<evidence type="ECO:0000313" key="5">
    <source>
        <dbReference type="Proteomes" id="UP000750711"/>
    </source>
</evidence>
<dbReference type="SUPFAM" id="SSF52540">
    <property type="entry name" value="P-loop containing nucleoside triphosphate hydrolases"/>
    <property type="match status" value="2"/>
</dbReference>
<dbReference type="InterPro" id="IPR056884">
    <property type="entry name" value="NPHP3-like_N"/>
</dbReference>
<protein>
    <recommendedName>
        <fullName evidence="6">NACHT domain-containing protein</fullName>
    </recommendedName>
</protein>
<dbReference type="PANTHER" id="PTHR10039">
    <property type="entry name" value="AMELOGENIN"/>
    <property type="match status" value="1"/>
</dbReference>
<dbReference type="EMBL" id="JAGHQM010002261">
    <property type="protein sequence ID" value="KAH0551025.1"/>
    <property type="molecule type" value="Genomic_DNA"/>
</dbReference>
<feature type="domain" description="GPI inositol-deacylase winged helix" evidence="2">
    <location>
        <begin position="299"/>
        <end position="386"/>
    </location>
</feature>
<evidence type="ECO:0000313" key="4">
    <source>
        <dbReference type="EMBL" id="KAH0551025.1"/>
    </source>
</evidence>
<proteinExistence type="predicted"/>
<evidence type="ECO:0000259" key="2">
    <source>
        <dbReference type="Pfam" id="PF22939"/>
    </source>
</evidence>
<dbReference type="Gene3D" id="3.40.50.300">
    <property type="entry name" value="P-loop containing nucleotide triphosphate hydrolases"/>
    <property type="match status" value="1"/>
</dbReference>
<dbReference type="Gene3D" id="1.25.40.20">
    <property type="entry name" value="Ankyrin repeat-containing domain"/>
    <property type="match status" value="1"/>
</dbReference>
<feature type="domain" description="Nephrocystin 3-like N-terminal" evidence="3">
    <location>
        <begin position="14"/>
        <end position="192"/>
    </location>
</feature>
<dbReference type="AlphaFoldDB" id="A0A9P8IBH9"/>
<evidence type="ECO:0000256" key="1">
    <source>
        <dbReference type="ARBA" id="ARBA00022737"/>
    </source>
</evidence>
<evidence type="ECO:0000259" key="3">
    <source>
        <dbReference type="Pfam" id="PF24883"/>
    </source>
</evidence>
<reference evidence="4" key="1">
    <citation type="submission" date="2021-03" db="EMBL/GenBank/DDBJ databases">
        <title>Comparative genomics and phylogenomic investigation of the class Geoglossomycetes provide insights into ecological specialization and systematics.</title>
        <authorList>
            <person name="Melie T."/>
            <person name="Pirro S."/>
            <person name="Miller A.N."/>
            <person name="Quandt A."/>
        </authorList>
    </citation>
    <scope>NUCLEOTIDE SEQUENCE</scope>
    <source>
        <strain evidence="4">CAQ_001_2017</strain>
    </source>
</reference>
<dbReference type="InterPro" id="IPR054471">
    <property type="entry name" value="GPIID_WHD"/>
</dbReference>
<evidence type="ECO:0008006" key="6">
    <source>
        <dbReference type="Google" id="ProtNLM"/>
    </source>
</evidence>
<dbReference type="InterPro" id="IPR027417">
    <property type="entry name" value="P-loop_NTPase"/>
</dbReference>